<gene>
    <name evidence="2" type="ORF">RFULGI_LOCUS11572</name>
</gene>
<keyword evidence="3" id="KW-1185">Reference proteome</keyword>
<organism evidence="2 3">
    <name type="scientific">Racocetra fulgida</name>
    <dbReference type="NCBI Taxonomy" id="60492"/>
    <lineage>
        <taxon>Eukaryota</taxon>
        <taxon>Fungi</taxon>
        <taxon>Fungi incertae sedis</taxon>
        <taxon>Mucoromycota</taxon>
        <taxon>Glomeromycotina</taxon>
        <taxon>Glomeromycetes</taxon>
        <taxon>Diversisporales</taxon>
        <taxon>Gigasporaceae</taxon>
        <taxon>Racocetra</taxon>
    </lineage>
</organism>
<dbReference type="AlphaFoldDB" id="A0A9N9I5L8"/>
<comment type="caution">
    <text evidence="2">The sequence shown here is derived from an EMBL/GenBank/DDBJ whole genome shotgun (WGS) entry which is preliminary data.</text>
</comment>
<evidence type="ECO:0000313" key="3">
    <source>
        <dbReference type="Proteomes" id="UP000789396"/>
    </source>
</evidence>
<dbReference type="Proteomes" id="UP000789396">
    <property type="component" value="Unassembled WGS sequence"/>
</dbReference>
<feature type="non-terminal residue" evidence="2">
    <location>
        <position position="1"/>
    </location>
</feature>
<dbReference type="OrthoDB" id="2411761at2759"/>
<feature type="non-terminal residue" evidence="2">
    <location>
        <position position="349"/>
    </location>
</feature>
<sequence>TRKEFIKKIRLENKEDSRASDAEINAFREHFQISLGLFGLSSNIYKCLGQNKSDSTPSSTVMVNDLTNNLKHLLSAWVDPTMGGGDQEKMMIIKRMDPMVYKMEELITEIDKLRKENVNIKAKNTRLKQAIEENAKCEAEYEIRIKKLEQSNKENINLKDKDILSTEDISFKNLEQSSQDDSSKQIDLQCDETSVYNIVDNTSNFDEFNDVPDSDIFNSGRAPLFCNNTFLETKPYKNKEIKFFETKQNTDIQEIKESKIDIQSLIQELFLETLKEDYIKIVNIEDSINNSPTIKLVHLFKKISLAEIITIQAKVDKIRSWYKYKKHFEKRFNNLPKNKRNDKRACDLA</sequence>
<keyword evidence="1" id="KW-0175">Coiled coil</keyword>
<protein>
    <submittedName>
        <fullName evidence="2">17756_t:CDS:1</fullName>
    </submittedName>
</protein>
<dbReference type="EMBL" id="CAJVPZ010025534">
    <property type="protein sequence ID" value="CAG8722705.1"/>
    <property type="molecule type" value="Genomic_DNA"/>
</dbReference>
<reference evidence="2" key="1">
    <citation type="submission" date="2021-06" db="EMBL/GenBank/DDBJ databases">
        <authorList>
            <person name="Kallberg Y."/>
            <person name="Tangrot J."/>
            <person name="Rosling A."/>
        </authorList>
    </citation>
    <scope>NUCLEOTIDE SEQUENCE</scope>
    <source>
        <strain evidence="2">IN212</strain>
    </source>
</reference>
<evidence type="ECO:0000313" key="2">
    <source>
        <dbReference type="EMBL" id="CAG8722705.1"/>
    </source>
</evidence>
<feature type="coiled-coil region" evidence="1">
    <location>
        <begin position="103"/>
        <end position="140"/>
    </location>
</feature>
<proteinExistence type="predicted"/>
<name>A0A9N9I5L8_9GLOM</name>
<evidence type="ECO:0000256" key="1">
    <source>
        <dbReference type="SAM" id="Coils"/>
    </source>
</evidence>
<accession>A0A9N9I5L8</accession>